<dbReference type="OrthoDB" id="1902587at2759"/>
<dbReference type="PROSITE" id="PS50059">
    <property type="entry name" value="FKBP_PPIASE"/>
    <property type="match status" value="1"/>
</dbReference>
<evidence type="ECO:0000256" key="4">
    <source>
        <dbReference type="ARBA" id="ARBA00013194"/>
    </source>
</evidence>
<keyword evidence="6 9" id="KW-0697">Rotamase</keyword>
<reference evidence="10" key="1">
    <citation type="submission" date="2020-11" db="EMBL/GenBank/DDBJ databases">
        <authorList>
            <person name="Tran Van P."/>
        </authorList>
    </citation>
    <scope>NUCLEOTIDE SEQUENCE</scope>
</reference>
<evidence type="ECO:0000256" key="6">
    <source>
        <dbReference type="ARBA" id="ARBA00023110"/>
    </source>
</evidence>
<gene>
    <name evidence="10" type="ORF">CTOB1V02_LOCUS15145</name>
</gene>
<dbReference type="PANTHER" id="PTHR47861">
    <property type="entry name" value="FKBP-TYPE PEPTIDYL-PROLYL CIS-TRANS ISOMERASE SLYD"/>
    <property type="match status" value="1"/>
</dbReference>
<dbReference type="GO" id="GO:0042026">
    <property type="term" value="P:protein refolding"/>
    <property type="evidence" value="ECO:0007669"/>
    <property type="project" value="UniProtKB-ARBA"/>
</dbReference>
<organism evidence="10">
    <name type="scientific">Cyprideis torosa</name>
    <dbReference type="NCBI Taxonomy" id="163714"/>
    <lineage>
        <taxon>Eukaryota</taxon>
        <taxon>Metazoa</taxon>
        <taxon>Ecdysozoa</taxon>
        <taxon>Arthropoda</taxon>
        <taxon>Crustacea</taxon>
        <taxon>Oligostraca</taxon>
        <taxon>Ostracoda</taxon>
        <taxon>Podocopa</taxon>
        <taxon>Podocopida</taxon>
        <taxon>Cytherocopina</taxon>
        <taxon>Cytheroidea</taxon>
        <taxon>Cytherideidae</taxon>
        <taxon>Cyprideis</taxon>
    </lineage>
</organism>
<dbReference type="InterPro" id="IPR001179">
    <property type="entry name" value="PPIase_FKBP_dom"/>
</dbReference>
<evidence type="ECO:0000256" key="8">
    <source>
        <dbReference type="ARBA" id="ARBA00023235"/>
    </source>
</evidence>
<accession>A0A7R8WSG5</accession>
<dbReference type="GO" id="GO:0003755">
    <property type="term" value="F:peptidyl-prolyl cis-trans isomerase activity"/>
    <property type="evidence" value="ECO:0007669"/>
    <property type="project" value="UniProtKB-KW"/>
</dbReference>
<sequence length="160" mass="17152">MKVSKGKAVFVDYVLSEGGDVIESTQGHEPFNYLHGLNSIVPGLEKALEGKAAGDSFSVTIAPEDGYGERLDEMTQEVSKSMFGDHEVTLGQQFQAQTNQGMQVVTVVAVDGDQVTIDGNHPMAGKTLTFELTVKEVRDATEAELEHGHIHGEGGCGHDH</sequence>
<evidence type="ECO:0000256" key="5">
    <source>
        <dbReference type="ARBA" id="ARBA00022490"/>
    </source>
</evidence>
<keyword evidence="5" id="KW-0963">Cytoplasm</keyword>
<evidence type="ECO:0000256" key="9">
    <source>
        <dbReference type="PROSITE-ProRule" id="PRU00277"/>
    </source>
</evidence>
<dbReference type="EMBL" id="OB686864">
    <property type="protein sequence ID" value="CAD7237330.1"/>
    <property type="molecule type" value="Genomic_DNA"/>
</dbReference>
<dbReference type="SUPFAM" id="SSF54534">
    <property type="entry name" value="FKBP-like"/>
    <property type="match status" value="1"/>
</dbReference>
<dbReference type="InterPro" id="IPR046357">
    <property type="entry name" value="PPIase_dom_sf"/>
</dbReference>
<evidence type="ECO:0000256" key="1">
    <source>
        <dbReference type="ARBA" id="ARBA00000971"/>
    </source>
</evidence>
<dbReference type="Gene3D" id="3.10.50.40">
    <property type="match status" value="1"/>
</dbReference>
<comment type="subcellular location">
    <subcellularLocation>
        <location evidence="2">Cytoplasm</location>
    </subcellularLocation>
</comment>
<evidence type="ECO:0000256" key="3">
    <source>
        <dbReference type="ARBA" id="ARBA00006577"/>
    </source>
</evidence>
<dbReference type="AlphaFoldDB" id="A0A7R8WSG5"/>
<comment type="similarity">
    <text evidence="3">Belongs to the FKBP-type PPIase family.</text>
</comment>
<evidence type="ECO:0000256" key="2">
    <source>
        <dbReference type="ARBA" id="ARBA00004496"/>
    </source>
</evidence>
<comment type="catalytic activity">
    <reaction evidence="1 9">
        <text>[protein]-peptidylproline (omega=180) = [protein]-peptidylproline (omega=0)</text>
        <dbReference type="Rhea" id="RHEA:16237"/>
        <dbReference type="Rhea" id="RHEA-COMP:10747"/>
        <dbReference type="Rhea" id="RHEA-COMP:10748"/>
        <dbReference type="ChEBI" id="CHEBI:83833"/>
        <dbReference type="ChEBI" id="CHEBI:83834"/>
        <dbReference type="EC" id="5.2.1.8"/>
    </reaction>
</comment>
<dbReference type="Pfam" id="PF00254">
    <property type="entry name" value="FKBP_C"/>
    <property type="match status" value="1"/>
</dbReference>
<name>A0A7R8WSG5_9CRUS</name>
<dbReference type="PANTHER" id="PTHR47861:SF3">
    <property type="entry name" value="FKBP-TYPE PEPTIDYL-PROLYL CIS-TRANS ISOMERASE SLYD"/>
    <property type="match status" value="1"/>
</dbReference>
<proteinExistence type="inferred from homology"/>
<dbReference type="GO" id="GO:0005737">
    <property type="term" value="C:cytoplasm"/>
    <property type="evidence" value="ECO:0007669"/>
    <property type="project" value="UniProtKB-SubCell"/>
</dbReference>
<evidence type="ECO:0000313" key="10">
    <source>
        <dbReference type="EMBL" id="CAD7237330.1"/>
    </source>
</evidence>
<evidence type="ECO:0000256" key="7">
    <source>
        <dbReference type="ARBA" id="ARBA00023186"/>
    </source>
</evidence>
<keyword evidence="7" id="KW-0143">Chaperone</keyword>
<protein>
    <recommendedName>
        <fullName evidence="4 9">peptidylprolyl isomerase</fullName>
        <ecNumber evidence="4 9">5.2.1.8</ecNumber>
    </recommendedName>
</protein>
<dbReference type="EC" id="5.2.1.8" evidence="4 9"/>
<keyword evidence="8 9" id="KW-0413">Isomerase</keyword>